<reference evidence="1" key="1">
    <citation type="journal article" date="2015" name="Nature">
        <title>Complex archaea that bridge the gap between prokaryotes and eukaryotes.</title>
        <authorList>
            <person name="Spang A."/>
            <person name="Saw J.H."/>
            <person name="Jorgensen S.L."/>
            <person name="Zaremba-Niedzwiedzka K."/>
            <person name="Martijn J."/>
            <person name="Lind A.E."/>
            <person name="van Eijk R."/>
            <person name="Schleper C."/>
            <person name="Guy L."/>
            <person name="Ettema T.J."/>
        </authorList>
    </citation>
    <scope>NUCLEOTIDE SEQUENCE</scope>
</reference>
<name>A0A0F9P5N8_9ZZZZ</name>
<dbReference type="AlphaFoldDB" id="A0A0F9P5N8"/>
<sequence>MTGISGDIIIDLERLIDMAEDFIKILEKDYGYDLEVSKDFIKKLKKRY</sequence>
<protein>
    <submittedName>
        <fullName evidence="1">Uncharacterized protein</fullName>
    </submittedName>
</protein>
<organism evidence="1">
    <name type="scientific">marine sediment metagenome</name>
    <dbReference type="NCBI Taxonomy" id="412755"/>
    <lineage>
        <taxon>unclassified sequences</taxon>
        <taxon>metagenomes</taxon>
        <taxon>ecological metagenomes</taxon>
    </lineage>
</organism>
<gene>
    <name evidence="1" type="ORF">LCGC14_0885710</name>
</gene>
<accession>A0A0F9P5N8</accession>
<comment type="caution">
    <text evidence="1">The sequence shown here is derived from an EMBL/GenBank/DDBJ whole genome shotgun (WGS) entry which is preliminary data.</text>
</comment>
<dbReference type="EMBL" id="LAZR01002808">
    <property type="protein sequence ID" value="KKN25364.1"/>
    <property type="molecule type" value="Genomic_DNA"/>
</dbReference>
<proteinExistence type="predicted"/>
<evidence type="ECO:0000313" key="1">
    <source>
        <dbReference type="EMBL" id="KKN25364.1"/>
    </source>
</evidence>